<dbReference type="EMBL" id="WNKQ01000022">
    <property type="protein sequence ID" value="KAF5844688.1"/>
    <property type="molecule type" value="Genomic_DNA"/>
</dbReference>
<sequence length="125" mass="14327">MFVYTYLTARLWGTWDKLSVISMIARLFGWRHAKSRHRHTLDGTSNYIVRLDDLGMIQQALGAEPDIPASRLVLERNAVNKVPARTEQEMCWTNHGIRRTSNAHTNRASNHQVLTPSSSSHYKNP</sequence>
<protein>
    <submittedName>
        <fullName evidence="2">Uncharacterized protein</fullName>
    </submittedName>
</protein>
<name>A0A8H5Z6X1_COCSA</name>
<reference evidence="2" key="1">
    <citation type="submission" date="2019-11" db="EMBL/GenBank/DDBJ databases">
        <title>Bipolaris sorokiniana Genome sequencing.</title>
        <authorList>
            <person name="Wang H."/>
        </authorList>
    </citation>
    <scope>NUCLEOTIDE SEQUENCE</scope>
</reference>
<accession>A0A8H5Z6X1</accession>
<evidence type="ECO:0000256" key="1">
    <source>
        <dbReference type="SAM" id="MobiDB-lite"/>
    </source>
</evidence>
<comment type="caution">
    <text evidence="2">The sequence shown here is derived from an EMBL/GenBank/DDBJ whole genome shotgun (WGS) entry which is preliminary data.</text>
</comment>
<evidence type="ECO:0000313" key="2">
    <source>
        <dbReference type="EMBL" id="KAF5844688.1"/>
    </source>
</evidence>
<gene>
    <name evidence="2" type="ORF">GGP41_007652</name>
</gene>
<dbReference type="AlphaFoldDB" id="A0A8H5Z6X1"/>
<proteinExistence type="predicted"/>
<organism evidence="2 3">
    <name type="scientific">Cochliobolus sativus</name>
    <name type="common">Common root rot and spot blotch fungus</name>
    <name type="synonym">Bipolaris sorokiniana</name>
    <dbReference type="NCBI Taxonomy" id="45130"/>
    <lineage>
        <taxon>Eukaryota</taxon>
        <taxon>Fungi</taxon>
        <taxon>Dikarya</taxon>
        <taxon>Ascomycota</taxon>
        <taxon>Pezizomycotina</taxon>
        <taxon>Dothideomycetes</taxon>
        <taxon>Pleosporomycetidae</taxon>
        <taxon>Pleosporales</taxon>
        <taxon>Pleosporineae</taxon>
        <taxon>Pleosporaceae</taxon>
        <taxon>Bipolaris</taxon>
    </lineage>
</organism>
<evidence type="ECO:0000313" key="3">
    <source>
        <dbReference type="Proteomes" id="UP000624244"/>
    </source>
</evidence>
<feature type="region of interest" description="Disordered" evidence="1">
    <location>
        <begin position="98"/>
        <end position="125"/>
    </location>
</feature>
<dbReference type="Proteomes" id="UP000624244">
    <property type="component" value="Unassembled WGS sequence"/>
</dbReference>
<feature type="compositionally biased region" description="Polar residues" evidence="1">
    <location>
        <begin position="99"/>
        <end position="125"/>
    </location>
</feature>